<evidence type="ECO:0000313" key="7">
    <source>
        <dbReference type="Proteomes" id="UP001597139"/>
    </source>
</evidence>
<keyword evidence="4 5" id="KW-0472">Membrane</keyword>
<protein>
    <submittedName>
        <fullName evidence="6">DoxX family membrane protein</fullName>
    </submittedName>
</protein>
<organism evidence="6 7">
    <name type="scientific">Halolamina litorea</name>
    <dbReference type="NCBI Taxonomy" id="1515593"/>
    <lineage>
        <taxon>Archaea</taxon>
        <taxon>Methanobacteriati</taxon>
        <taxon>Methanobacteriota</taxon>
        <taxon>Stenosarchaea group</taxon>
        <taxon>Halobacteria</taxon>
        <taxon>Halobacteriales</taxon>
        <taxon>Haloferacaceae</taxon>
    </lineage>
</organism>
<evidence type="ECO:0000313" key="6">
    <source>
        <dbReference type="EMBL" id="MFD1566590.1"/>
    </source>
</evidence>
<dbReference type="AlphaFoldDB" id="A0ABD6BP43"/>
<gene>
    <name evidence="6" type="ORF">ACFSAU_03715</name>
</gene>
<keyword evidence="2 5" id="KW-0812">Transmembrane</keyword>
<evidence type="ECO:0000256" key="5">
    <source>
        <dbReference type="SAM" id="Phobius"/>
    </source>
</evidence>
<dbReference type="GO" id="GO:0016020">
    <property type="term" value="C:membrane"/>
    <property type="evidence" value="ECO:0007669"/>
    <property type="project" value="UniProtKB-SubCell"/>
</dbReference>
<feature type="transmembrane region" description="Helical" evidence="5">
    <location>
        <begin position="89"/>
        <end position="111"/>
    </location>
</feature>
<dbReference type="EMBL" id="JBHUCZ010000001">
    <property type="protein sequence ID" value="MFD1566590.1"/>
    <property type="molecule type" value="Genomic_DNA"/>
</dbReference>
<accession>A0ABD6BP43</accession>
<proteinExistence type="predicted"/>
<comment type="subcellular location">
    <subcellularLocation>
        <location evidence="1">Membrane</location>
        <topology evidence="1">Multi-pass membrane protein</topology>
    </subcellularLocation>
</comment>
<sequence>MDPVTATLRRWLAPVVERTDTAAVARLGLGSMLVLAGVHKLLDPGAWALYVTDWLAPWLLVSPTTFMLLNGPPEVLVGVLLLVDRYVAPATAVAAVSLPATVAYLAVVAVIDGAFVDVLIRDVGLTALAWVVLLDTLAD</sequence>
<evidence type="ECO:0000256" key="1">
    <source>
        <dbReference type="ARBA" id="ARBA00004141"/>
    </source>
</evidence>
<dbReference type="Proteomes" id="UP001597139">
    <property type="component" value="Unassembled WGS sequence"/>
</dbReference>
<comment type="caution">
    <text evidence="6">The sequence shown here is derived from an EMBL/GenBank/DDBJ whole genome shotgun (WGS) entry which is preliminary data.</text>
</comment>
<keyword evidence="7" id="KW-1185">Reference proteome</keyword>
<dbReference type="Pfam" id="PF07681">
    <property type="entry name" value="DoxX"/>
    <property type="match status" value="1"/>
</dbReference>
<dbReference type="InterPro" id="IPR032808">
    <property type="entry name" value="DoxX"/>
</dbReference>
<dbReference type="RefSeq" id="WP_267645886.1">
    <property type="nucleotide sequence ID" value="NZ_JANHGR010000001.1"/>
</dbReference>
<evidence type="ECO:0000256" key="2">
    <source>
        <dbReference type="ARBA" id="ARBA00022692"/>
    </source>
</evidence>
<evidence type="ECO:0000256" key="4">
    <source>
        <dbReference type="ARBA" id="ARBA00023136"/>
    </source>
</evidence>
<reference evidence="6 7" key="1">
    <citation type="journal article" date="2019" name="Int. J. Syst. Evol. Microbiol.">
        <title>The Global Catalogue of Microorganisms (GCM) 10K type strain sequencing project: providing services to taxonomists for standard genome sequencing and annotation.</title>
        <authorList>
            <consortium name="The Broad Institute Genomics Platform"/>
            <consortium name="The Broad Institute Genome Sequencing Center for Infectious Disease"/>
            <person name="Wu L."/>
            <person name="Ma J."/>
        </authorList>
    </citation>
    <scope>NUCLEOTIDE SEQUENCE [LARGE SCALE GENOMIC DNA]</scope>
    <source>
        <strain evidence="6 7">CGMCC 1.12859</strain>
    </source>
</reference>
<feature type="transmembrane region" description="Helical" evidence="5">
    <location>
        <begin position="49"/>
        <end position="69"/>
    </location>
</feature>
<keyword evidence="3 5" id="KW-1133">Transmembrane helix</keyword>
<evidence type="ECO:0000256" key="3">
    <source>
        <dbReference type="ARBA" id="ARBA00022989"/>
    </source>
</evidence>
<name>A0ABD6BP43_9EURY</name>